<dbReference type="STRING" id="1348612.A0A397GQL2"/>
<organism evidence="1 2">
    <name type="scientific">Diversispora epigaea</name>
    <dbReference type="NCBI Taxonomy" id="1348612"/>
    <lineage>
        <taxon>Eukaryota</taxon>
        <taxon>Fungi</taxon>
        <taxon>Fungi incertae sedis</taxon>
        <taxon>Mucoromycota</taxon>
        <taxon>Glomeromycotina</taxon>
        <taxon>Glomeromycetes</taxon>
        <taxon>Diversisporales</taxon>
        <taxon>Diversisporaceae</taxon>
        <taxon>Diversispora</taxon>
    </lineage>
</organism>
<sequence length="107" mass="12517">MADQINQKVQLQIEARVMFLNNSEYKYKKCNGSIGIITDIDIEMQENVSRSYNKTLVTGGLFVGFGYALMKYSTLTEEEFYMKLPPGFRKEERIYDDPRQVILDEKE</sequence>
<keyword evidence="2" id="KW-1185">Reference proteome</keyword>
<evidence type="ECO:0000313" key="2">
    <source>
        <dbReference type="Proteomes" id="UP000266861"/>
    </source>
</evidence>
<proteinExistence type="predicted"/>
<dbReference type="Proteomes" id="UP000266861">
    <property type="component" value="Unassembled WGS sequence"/>
</dbReference>
<name>A0A397GQL2_9GLOM</name>
<evidence type="ECO:0000313" key="1">
    <source>
        <dbReference type="EMBL" id="RHZ50310.1"/>
    </source>
</evidence>
<accession>A0A397GQL2</accession>
<protein>
    <submittedName>
        <fullName evidence="1">Uncharacterized protein</fullName>
    </submittedName>
</protein>
<reference evidence="1 2" key="1">
    <citation type="submission" date="2018-08" db="EMBL/GenBank/DDBJ databases">
        <title>Genome and evolution of the arbuscular mycorrhizal fungus Diversispora epigaea (formerly Glomus versiforme) and its bacterial endosymbionts.</title>
        <authorList>
            <person name="Sun X."/>
            <person name="Fei Z."/>
            <person name="Harrison M."/>
        </authorList>
    </citation>
    <scope>NUCLEOTIDE SEQUENCE [LARGE SCALE GENOMIC DNA]</scope>
    <source>
        <strain evidence="1 2">IT104</strain>
    </source>
</reference>
<gene>
    <name evidence="1" type="ORF">Glove_501g26</name>
</gene>
<dbReference type="OrthoDB" id="5576752at2759"/>
<comment type="caution">
    <text evidence="1">The sequence shown here is derived from an EMBL/GenBank/DDBJ whole genome shotgun (WGS) entry which is preliminary data.</text>
</comment>
<dbReference type="AlphaFoldDB" id="A0A397GQL2"/>
<dbReference type="EMBL" id="PQFF01000434">
    <property type="protein sequence ID" value="RHZ50310.1"/>
    <property type="molecule type" value="Genomic_DNA"/>
</dbReference>